<evidence type="ECO:0000256" key="1">
    <source>
        <dbReference type="SAM" id="MobiDB-lite"/>
    </source>
</evidence>
<name>A0A645BY30_9ZZZZ</name>
<comment type="caution">
    <text evidence="2">The sequence shown here is derived from an EMBL/GenBank/DDBJ whole genome shotgun (WGS) entry which is preliminary data.</text>
</comment>
<dbReference type="AntiFam" id="ANF00095">
    <property type="entry name" value="Shadow ORF (opposite ABC transporters)"/>
</dbReference>
<feature type="compositionally biased region" description="Basic and acidic residues" evidence="1">
    <location>
        <begin position="163"/>
        <end position="179"/>
    </location>
</feature>
<gene>
    <name evidence="2" type="ORF">SDC9_117185</name>
</gene>
<sequence>MEIEFLRVFPRNLHGPAAVNKHPGPSRNHPQHHVLRHGKAGHQHEVLVDHADALGDGDGGGGESDLLAVDPNLAACGLFQAKQHLHQRRFSRAVFSHQRVDFSFADVQIDVLIGGDAIGIHFCNPLHLDDVFLCHIWDSPSCVFCRLKLMGQAATGRHPTHAYGERRTASHTPGRERQRGGICPLFAKKREVYGRTDSRRAMAPSLSSMAEGTVTEPLMMLCCAASTAAFVLSEA</sequence>
<protein>
    <submittedName>
        <fullName evidence="2">Uncharacterized protein</fullName>
    </submittedName>
</protein>
<dbReference type="EMBL" id="VSSQ01023357">
    <property type="protein sequence ID" value="MPM70232.1"/>
    <property type="molecule type" value="Genomic_DNA"/>
</dbReference>
<feature type="region of interest" description="Disordered" evidence="1">
    <location>
        <begin position="14"/>
        <end position="40"/>
    </location>
</feature>
<proteinExistence type="predicted"/>
<dbReference type="AlphaFoldDB" id="A0A645BY30"/>
<feature type="compositionally biased region" description="Basic residues" evidence="1">
    <location>
        <begin position="29"/>
        <end position="40"/>
    </location>
</feature>
<evidence type="ECO:0000313" key="2">
    <source>
        <dbReference type="EMBL" id="MPM70232.1"/>
    </source>
</evidence>
<reference evidence="2" key="1">
    <citation type="submission" date="2019-08" db="EMBL/GenBank/DDBJ databases">
        <authorList>
            <person name="Kucharzyk K."/>
            <person name="Murdoch R.W."/>
            <person name="Higgins S."/>
            <person name="Loffler F."/>
        </authorList>
    </citation>
    <scope>NUCLEOTIDE SEQUENCE</scope>
</reference>
<feature type="region of interest" description="Disordered" evidence="1">
    <location>
        <begin position="158"/>
        <end position="179"/>
    </location>
</feature>
<organism evidence="2">
    <name type="scientific">bioreactor metagenome</name>
    <dbReference type="NCBI Taxonomy" id="1076179"/>
    <lineage>
        <taxon>unclassified sequences</taxon>
        <taxon>metagenomes</taxon>
        <taxon>ecological metagenomes</taxon>
    </lineage>
</organism>
<accession>A0A645BY30</accession>